<dbReference type="EMBL" id="RZHG01000002">
    <property type="protein sequence ID" value="RUR34769.1"/>
    <property type="molecule type" value="Genomic_DNA"/>
</dbReference>
<dbReference type="Proteomes" id="UP000287336">
    <property type="component" value="Unassembled WGS sequence"/>
</dbReference>
<dbReference type="RefSeq" id="WP_126942544.1">
    <property type="nucleotide sequence ID" value="NZ_RZHG01000002.1"/>
</dbReference>
<protein>
    <submittedName>
        <fullName evidence="1">Uncharacterized protein</fullName>
    </submittedName>
</protein>
<organism evidence="1 2">
    <name type="scientific">Vreelandella andesensis</name>
    <dbReference type="NCBI Taxonomy" id="447567"/>
    <lineage>
        <taxon>Bacteria</taxon>
        <taxon>Pseudomonadati</taxon>
        <taxon>Pseudomonadota</taxon>
        <taxon>Gammaproteobacteria</taxon>
        <taxon>Oceanospirillales</taxon>
        <taxon>Halomonadaceae</taxon>
        <taxon>Vreelandella</taxon>
    </lineage>
</organism>
<dbReference type="OrthoDB" id="3255715at2"/>
<comment type="caution">
    <text evidence="1">The sequence shown here is derived from an EMBL/GenBank/DDBJ whole genome shotgun (WGS) entry which is preliminary data.</text>
</comment>
<dbReference type="InterPro" id="IPR053913">
    <property type="entry name" value="NADAR-DarT1"/>
</dbReference>
<evidence type="ECO:0000313" key="1">
    <source>
        <dbReference type="EMBL" id="RUR34769.1"/>
    </source>
</evidence>
<keyword evidence="2" id="KW-1185">Reference proteome</keyword>
<sequence>MATRPLFVPIKSGDSPGVEVIEIDFQWFPGMSKSQKQKSVVSFHKASEEYGFSPVLEVSSKSLDEIGVALSAFNLMIETNNKRRLFSVESAFQSSKVFEKGGPYRDLLEKNSREAKKDVRLKESGEVIGFNFFGKIFPIEPKTFFYDWLYINALQQNKNLSENAIGFSAFTDIEFNPNKSINCQAYSLAFYVSMVHFGLLEKALSSSESFYSFASANLYRAKKSPLQDNLL</sequence>
<reference evidence="1 2" key="1">
    <citation type="submission" date="2018-12" db="EMBL/GenBank/DDBJ databases">
        <title>three novel Halomonas strain isolated from plants.</title>
        <authorList>
            <person name="Sun C."/>
        </authorList>
    </citation>
    <scope>NUCLEOTIDE SEQUENCE [LARGE SCALE GENOMIC DNA]</scope>
    <source>
        <strain evidence="1 2">DSM 19434</strain>
    </source>
</reference>
<name>A0A3S0Y0M1_9GAMM</name>
<proteinExistence type="predicted"/>
<dbReference type="Pfam" id="PF22397">
    <property type="entry name" value="NADAR-DarT1"/>
    <property type="match status" value="1"/>
</dbReference>
<gene>
    <name evidence="1" type="ORF">ELY33_00890</name>
</gene>
<evidence type="ECO:0000313" key="2">
    <source>
        <dbReference type="Proteomes" id="UP000287336"/>
    </source>
</evidence>
<accession>A0A3S0Y0M1</accession>
<dbReference type="AlphaFoldDB" id="A0A3S0Y0M1"/>